<keyword evidence="1" id="KW-1133">Transmembrane helix</keyword>
<comment type="caution">
    <text evidence="3">The sequence shown here is derived from an EMBL/GenBank/DDBJ whole genome shotgun (WGS) entry which is preliminary data.</text>
</comment>
<sequence>MGGWGDADKKKRMAIISVFTILLVAMVMVSSIGLSIKHNENHSKDYDHNNKTHAVSTMKAVKILCQPTDYKKDCEESLIAEANTTDTRKLIQIAFNITIKRIGNSLKKTNLMHDVEKDHKAKMALDTCLAKWCNHIPRNLLGWF</sequence>
<dbReference type="InterPro" id="IPR006501">
    <property type="entry name" value="Pectinesterase_inhib_dom"/>
</dbReference>
<dbReference type="SUPFAM" id="SSF101148">
    <property type="entry name" value="Plant invertase/pectin methylesterase inhibitor"/>
    <property type="match status" value="1"/>
</dbReference>
<evidence type="ECO:0000313" key="3">
    <source>
        <dbReference type="EMBL" id="KAE9589580.1"/>
    </source>
</evidence>
<evidence type="ECO:0000313" key="4">
    <source>
        <dbReference type="Proteomes" id="UP000447434"/>
    </source>
</evidence>
<dbReference type="InterPro" id="IPR035513">
    <property type="entry name" value="Invertase/methylesterase_inhib"/>
</dbReference>
<gene>
    <name evidence="3" type="ORF">Lalb_Chr21g0310511</name>
</gene>
<feature type="domain" description="Pectinesterase inhibitor" evidence="2">
    <location>
        <begin position="60"/>
        <end position="129"/>
    </location>
</feature>
<evidence type="ECO:0000259" key="2">
    <source>
        <dbReference type="Pfam" id="PF04043"/>
    </source>
</evidence>
<keyword evidence="1" id="KW-0472">Membrane</keyword>
<evidence type="ECO:0000256" key="1">
    <source>
        <dbReference type="SAM" id="Phobius"/>
    </source>
</evidence>
<dbReference type="EMBL" id="WOCE01000021">
    <property type="protein sequence ID" value="KAE9589580.1"/>
    <property type="molecule type" value="Genomic_DNA"/>
</dbReference>
<dbReference type="GO" id="GO:0004857">
    <property type="term" value="F:enzyme inhibitor activity"/>
    <property type="evidence" value="ECO:0007669"/>
    <property type="project" value="InterPro"/>
</dbReference>
<protein>
    <submittedName>
        <fullName evidence="3">Putative pectinesterase</fullName>
    </submittedName>
</protein>
<accession>A0A6A4NJI3</accession>
<dbReference type="Gene3D" id="1.20.140.40">
    <property type="entry name" value="Invertase/pectin methylesterase inhibitor family protein"/>
    <property type="match status" value="1"/>
</dbReference>
<reference evidence="4" key="1">
    <citation type="journal article" date="2020" name="Nat. Commun.">
        <title>Genome sequence of the cluster root forming white lupin.</title>
        <authorList>
            <person name="Hufnagel B."/>
            <person name="Marques A."/>
            <person name="Soriano A."/>
            <person name="Marques L."/>
            <person name="Divol F."/>
            <person name="Doumas P."/>
            <person name="Sallet E."/>
            <person name="Mancinotti D."/>
            <person name="Carrere S."/>
            <person name="Marande W."/>
            <person name="Arribat S."/>
            <person name="Keller J."/>
            <person name="Huneau C."/>
            <person name="Blein T."/>
            <person name="Aime D."/>
            <person name="Laguerre M."/>
            <person name="Taylor J."/>
            <person name="Schubert V."/>
            <person name="Nelson M."/>
            <person name="Geu-Flores F."/>
            <person name="Crespi M."/>
            <person name="Gallardo-Guerrero K."/>
            <person name="Delaux P.-M."/>
            <person name="Salse J."/>
            <person name="Berges H."/>
            <person name="Guyot R."/>
            <person name="Gouzy J."/>
            <person name="Peret B."/>
        </authorList>
    </citation>
    <scope>NUCLEOTIDE SEQUENCE [LARGE SCALE GENOMIC DNA]</scope>
    <source>
        <strain evidence="4">cv. Amiga</strain>
    </source>
</reference>
<dbReference type="Pfam" id="PF04043">
    <property type="entry name" value="PMEI"/>
    <property type="match status" value="1"/>
</dbReference>
<dbReference type="AlphaFoldDB" id="A0A6A4NJI3"/>
<organism evidence="3 4">
    <name type="scientific">Lupinus albus</name>
    <name type="common">White lupine</name>
    <name type="synonym">Lupinus termis</name>
    <dbReference type="NCBI Taxonomy" id="3870"/>
    <lineage>
        <taxon>Eukaryota</taxon>
        <taxon>Viridiplantae</taxon>
        <taxon>Streptophyta</taxon>
        <taxon>Embryophyta</taxon>
        <taxon>Tracheophyta</taxon>
        <taxon>Spermatophyta</taxon>
        <taxon>Magnoliopsida</taxon>
        <taxon>eudicotyledons</taxon>
        <taxon>Gunneridae</taxon>
        <taxon>Pentapetalae</taxon>
        <taxon>rosids</taxon>
        <taxon>fabids</taxon>
        <taxon>Fabales</taxon>
        <taxon>Fabaceae</taxon>
        <taxon>Papilionoideae</taxon>
        <taxon>50 kb inversion clade</taxon>
        <taxon>genistoids sensu lato</taxon>
        <taxon>core genistoids</taxon>
        <taxon>Genisteae</taxon>
        <taxon>Lupinus</taxon>
    </lineage>
</organism>
<proteinExistence type="predicted"/>
<dbReference type="Proteomes" id="UP000447434">
    <property type="component" value="Chromosome 21"/>
</dbReference>
<dbReference type="OrthoDB" id="2019149at2759"/>
<name>A0A6A4NJI3_LUPAL</name>
<feature type="transmembrane region" description="Helical" evidence="1">
    <location>
        <begin position="12"/>
        <end position="34"/>
    </location>
</feature>
<keyword evidence="1" id="KW-0812">Transmembrane</keyword>
<keyword evidence="4" id="KW-1185">Reference proteome</keyword>